<dbReference type="PANTHER" id="PTHR46704">
    <property type="entry name" value="CXC DOMAIN-CONTAINING PROTEIN-RELATED"/>
    <property type="match status" value="1"/>
</dbReference>
<accession>A0A9P0DH07</accession>
<feature type="compositionally biased region" description="Acidic residues" evidence="1">
    <location>
        <begin position="1032"/>
        <end position="1048"/>
    </location>
</feature>
<feature type="region of interest" description="Disordered" evidence="1">
    <location>
        <begin position="86"/>
        <end position="112"/>
    </location>
</feature>
<gene>
    <name evidence="2" type="ORF">PHAECO_LOCUS5735</name>
</gene>
<evidence type="ECO:0000313" key="3">
    <source>
        <dbReference type="Proteomes" id="UP001153737"/>
    </source>
</evidence>
<dbReference type="AlphaFoldDB" id="A0A9P0DH07"/>
<organism evidence="2 3">
    <name type="scientific">Phaedon cochleariae</name>
    <name type="common">Mustard beetle</name>
    <dbReference type="NCBI Taxonomy" id="80249"/>
    <lineage>
        <taxon>Eukaryota</taxon>
        <taxon>Metazoa</taxon>
        <taxon>Ecdysozoa</taxon>
        <taxon>Arthropoda</taxon>
        <taxon>Hexapoda</taxon>
        <taxon>Insecta</taxon>
        <taxon>Pterygota</taxon>
        <taxon>Neoptera</taxon>
        <taxon>Endopterygota</taxon>
        <taxon>Coleoptera</taxon>
        <taxon>Polyphaga</taxon>
        <taxon>Cucujiformia</taxon>
        <taxon>Chrysomeloidea</taxon>
        <taxon>Chrysomelidae</taxon>
        <taxon>Chrysomelinae</taxon>
        <taxon>Chrysomelini</taxon>
        <taxon>Phaedon</taxon>
    </lineage>
</organism>
<protein>
    <submittedName>
        <fullName evidence="2">Uncharacterized protein</fullName>
    </submittedName>
</protein>
<evidence type="ECO:0000313" key="2">
    <source>
        <dbReference type="EMBL" id="CAH1154920.1"/>
    </source>
</evidence>
<feature type="region of interest" description="Disordered" evidence="1">
    <location>
        <begin position="131"/>
        <end position="187"/>
    </location>
</feature>
<proteinExistence type="predicted"/>
<sequence length="1048" mass="117937">MDEEIFNEKRSCFICKSSDDSVISFKRESFHKCKHSLQIRQLCNLKYNEASLSHEIDDRSGYHISCYRSFNAIGKKHKEQFERLQIDKDKDAEPGTSQSGDKDAKPGTSQFGDIASEESFDFSNTGCVPGDYEAGTEVDNNMSKKATKEVTTEVQEDMDNETNEEGSTDGVDNADNETTEEVGVEGDDDAAAEKTKCIICNKVTKYKNRKKVKMSKMTVNAKVEAFKKKITIITPCGGKTIIAPYDVTTISNLDALKKEDTLQRAAIHLRNVIFQMKKKTLPNKVETKDLIAGECDIPEILKTFYKTVLGGFNYHQRHASNLDLRSETLSSDLIYATTRGRIKPAKQIELGIALKSLTNSKKVLNIMNKLRHCISYSVIEELETEAAYTSFNKSSLCPSNIIMKNDLHTGVAFDNFDRFVETTTGKETLHDTVGIIHQNICEDNNESVLQSSTDGEAAGKKRRRTFDTIIPEVEPLAKRLKFVGQLQRVDSIGVTAAPANLKEFKIIDVTWMISHALDIKTPIYCDNLSKVGETHPELLKDFQDGYLGIKRTNKNFSRQGADLVVEQTINADAGRTLTGITHFTNSIKARMRWTVDFALRSEVCSHLLKTLGLSGIERTTNDLKEDRIRKSRMQMANFINGLNLRMNPFDESLKEELLYNISTGEAAPKDVALFLTSIESIGNEMRTSMINACIEDEDAFHNYTIKRVKINNFASVVKKRKIGIGGKVTEVKFQKDLFGRLLAISLEKKIDLTKVLTYPLTPVPLSMCQIEGIIHKTDKSALTATLESKVQDHGAPQFIDVKVVDGFFLFHTMKQVPVTFGNVSLKYLTSVCSAYASQVLVVFDQYVEPSIKAVERNRRECFSADFFIYGSEQVRPSNFSAELRNDKFKTALVKFLIEHWSSDDAAEIIKRKVLYVSFDKCYKYVVEEGHVVRTIDEDISCPAHEEADTKIIFHLCQMGNDYNVEIQCSDTDVLVIMLANMCHLKANLEIWLRFSTETASSDEETDEDVDEDASSDGIAETNVDAFDYNADLSDDERDASSNDDEDEF</sequence>
<keyword evidence="3" id="KW-1185">Reference proteome</keyword>
<reference evidence="2" key="2">
    <citation type="submission" date="2022-10" db="EMBL/GenBank/DDBJ databases">
        <authorList>
            <consortium name="ENA_rothamsted_submissions"/>
            <consortium name="culmorum"/>
            <person name="King R."/>
        </authorList>
    </citation>
    <scope>NUCLEOTIDE SEQUENCE</scope>
</reference>
<dbReference type="OrthoDB" id="8060926at2759"/>
<name>A0A9P0DH07_PHACE</name>
<dbReference type="Proteomes" id="UP001153737">
    <property type="component" value="Chromosome 17"/>
</dbReference>
<feature type="region of interest" description="Disordered" evidence="1">
    <location>
        <begin position="999"/>
        <end position="1048"/>
    </location>
</feature>
<dbReference type="EMBL" id="OU896723">
    <property type="protein sequence ID" value="CAH1154920.1"/>
    <property type="molecule type" value="Genomic_DNA"/>
</dbReference>
<evidence type="ECO:0000256" key="1">
    <source>
        <dbReference type="SAM" id="MobiDB-lite"/>
    </source>
</evidence>
<dbReference type="PANTHER" id="PTHR46704:SF9">
    <property type="entry name" value="BHLH DOMAIN-CONTAINING PROTEIN"/>
    <property type="match status" value="1"/>
</dbReference>
<feature type="compositionally biased region" description="Acidic residues" evidence="1">
    <location>
        <begin position="1000"/>
        <end position="1014"/>
    </location>
</feature>
<reference evidence="2" key="1">
    <citation type="submission" date="2022-01" db="EMBL/GenBank/DDBJ databases">
        <authorList>
            <person name="King R."/>
        </authorList>
    </citation>
    <scope>NUCLEOTIDE SEQUENCE</scope>
</reference>
<feature type="compositionally biased region" description="Acidic residues" evidence="1">
    <location>
        <begin position="154"/>
        <end position="187"/>
    </location>
</feature>